<name>A0A4R2H1T2_9ACTN</name>
<dbReference type="RefSeq" id="WP_242002197.1">
    <property type="nucleotide sequence ID" value="NZ_SLWN01000015.1"/>
</dbReference>
<reference evidence="2 3" key="1">
    <citation type="journal article" date="2015" name="Stand. Genomic Sci.">
        <title>Genomic Encyclopedia of Bacterial and Archaeal Type Strains, Phase III: the genomes of soil and plant-associated and newly described type strains.</title>
        <authorList>
            <person name="Whitman W.B."/>
            <person name="Woyke T."/>
            <person name="Klenk H.P."/>
            <person name="Zhou Y."/>
            <person name="Lilburn T.G."/>
            <person name="Beck B.J."/>
            <person name="De Vos P."/>
            <person name="Vandamme P."/>
            <person name="Eisen J.A."/>
            <person name="Garrity G."/>
            <person name="Hugenholtz P."/>
            <person name="Kyrpides N.C."/>
        </authorList>
    </citation>
    <scope>NUCLEOTIDE SEQUENCE [LARGE SCALE GENOMIC DNA]</scope>
    <source>
        <strain evidence="2 3">VKM Ac-2572</strain>
    </source>
</reference>
<feature type="transmembrane region" description="Helical" evidence="1">
    <location>
        <begin position="197"/>
        <end position="220"/>
    </location>
</feature>
<accession>A0A4R2H1T2</accession>
<comment type="caution">
    <text evidence="2">The sequence shown here is derived from an EMBL/GenBank/DDBJ whole genome shotgun (WGS) entry which is preliminary data.</text>
</comment>
<evidence type="ECO:0000313" key="3">
    <source>
        <dbReference type="Proteomes" id="UP000294508"/>
    </source>
</evidence>
<dbReference type="EMBL" id="SLWN01000015">
    <property type="protein sequence ID" value="TCO18649.1"/>
    <property type="molecule type" value="Genomic_DNA"/>
</dbReference>
<feature type="transmembrane region" description="Helical" evidence="1">
    <location>
        <begin position="156"/>
        <end position="177"/>
    </location>
</feature>
<keyword evidence="1" id="KW-0472">Membrane</keyword>
<feature type="transmembrane region" description="Helical" evidence="1">
    <location>
        <begin position="120"/>
        <end position="144"/>
    </location>
</feature>
<evidence type="ECO:0000313" key="2">
    <source>
        <dbReference type="EMBL" id="TCO18649.1"/>
    </source>
</evidence>
<keyword evidence="1" id="KW-0812">Transmembrane</keyword>
<evidence type="ECO:0000256" key="1">
    <source>
        <dbReference type="SAM" id="Phobius"/>
    </source>
</evidence>
<keyword evidence="1" id="KW-1133">Transmembrane helix</keyword>
<proteinExistence type="predicted"/>
<organism evidence="2 3">
    <name type="scientific">Kribbella steppae</name>
    <dbReference type="NCBI Taxonomy" id="2512223"/>
    <lineage>
        <taxon>Bacteria</taxon>
        <taxon>Bacillati</taxon>
        <taxon>Actinomycetota</taxon>
        <taxon>Actinomycetes</taxon>
        <taxon>Propionibacteriales</taxon>
        <taxon>Kribbellaceae</taxon>
        <taxon>Kribbella</taxon>
    </lineage>
</organism>
<protein>
    <submittedName>
        <fullName evidence="2">Uncharacterized protein</fullName>
    </submittedName>
</protein>
<dbReference type="Proteomes" id="UP000294508">
    <property type="component" value="Unassembled WGS sequence"/>
</dbReference>
<dbReference type="AlphaFoldDB" id="A0A4R2H1T2"/>
<gene>
    <name evidence="2" type="ORF">EV652_115194</name>
</gene>
<feature type="transmembrane region" description="Helical" evidence="1">
    <location>
        <begin position="78"/>
        <end position="100"/>
    </location>
</feature>
<keyword evidence="3" id="KW-1185">Reference proteome</keyword>
<sequence length="236" mass="24772">MVQQYGDTATATQPVTATMQVPDDADATTTQRYEEARAAAHRAMSNVTIIPDRPSAALQAEPEAELLSYRGFKFGAAFFGWLIAIAMSVVLTLAVSAAALGTAEVLDYTRADAEAQPGAAGITAATVGVLVLILAFYTGGYVAGRLARFDGGRNGFGVWMFAFLFSVLAAGAGALVNNQYDLLDEVSRPDVSLSTDTITTAGIIAAVTLVVLTLLFSIVGGKAGKRYHDKIDRLLD</sequence>